<name>A0AAN0WBQ8_HEYCO</name>
<keyword evidence="2" id="KW-1185">Reference proteome</keyword>
<dbReference type="EMBL" id="CP010525">
    <property type="protein sequence ID" value="AJO22606.1"/>
    <property type="molecule type" value="Genomic_DNA"/>
</dbReference>
<evidence type="ECO:0000313" key="1">
    <source>
        <dbReference type="EMBL" id="AJO22606.1"/>
    </source>
</evidence>
<proteinExistence type="predicted"/>
<organism evidence="1 2">
    <name type="scientific">Heyndrickxia coagulans</name>
    <name type="common">Weizmannia coagulans</name>
    <dbReference type="NCBI Taxonomy" id="1398"/>
    <lineage>
        <taxon>Bacteria</taxon>
        <taxon>Bacillati</taxon>
        <taxon>Bacillota</taxon>
        <taxon>Bacilli</taxon>
        <taxon>Bacillales</taxon>
        <taxon>Bacillaceae</taxon>
        <taxon>Heyndrickxia</taxon>
    </lineage>
</organism>
<evidence type="ECO:0000313" key="2">
    <source>
        <dbReference type="Proteomes" id="UP000032024"/>
    </source>
</evidence>
<sequence length="42" mass="5107">MPYEKQRYLKRGVFFQPPYYKGGMAVLRKSLCCREKEMVFLD</sequence>
<reference evidence="2" key="1">
    <citation type="submission" date="2015-01" db="EMBL/GenBank/DDBJ databases">
        <title>Comparative genome analysis of Bacillus coagulans HM-08, Clostridium butyricum HM-68, Bacillus subtilis HM-66 and Bacillus paralicheniformis BL-09.</title>
        <authorList>
            <person name="Zhang H."/>
        </authorList>
    </citation>
    <scope>NUCLEOTIDE SEQUENCE [LARGE SCALE GENOMIC DNA]</scope>
    <source>
        <strain evidence="2">HM-08</strain>
    </source>
</reference>
<gene>
    <name evidence="1" type="ORF">SB48_HM08orf02866</name>
</gene>
<dbReference type="AlphaFoldDB" id="A0AAN0WBQ8"/>
<dbReference type="Proteomes" id="UP000032024">
    <property type="component" value="Chromosome"/>
</dbReference>
<protein>
    <submittedName>
        <fullName evidence="1">Uncharacterized protein</fullName>
    </submittedName>
</protein>
<accession>A0AAN0WBQ8</accession>